<dbReference type="GO" id="GO:0006508">
    <property type="term" value="P:proteolysis"/>
    <property type="evidence" value="ECO:0007669"/>
    <property type="project" value="UniProtKB-KW"/>
</dbReference>
<feature type="compositionally biased region" description="Basic and acidic residues" evidence="8">
    <location>
        <begin position="1"/>
        <end position="12"/>
    </location>
</feature>
<dbReference type="GO" id="GO:0016579">
    <property type="term" value="P:protein deubiquitination"/>
    <property type="evidence" value="ECO:0007669"/>
    <property type="project" value="InterPro"/>
</dbReference>
<evidence type="ECO:0000256" key="5">
    <source>
        <dbReference type="ARBA" id="ARBA00022786"/>
    </source>
</evidence>
<dbReference type="Gene3D" id="3.90.70.10">
    <property type="entry name" value="Cysteine proteinases"/>
    <property type="match status" value="2"/>
</dbReference>
<dbReference type="EMBL" id="KE145356">
    <property type="protein sequence ID" value="EPE34583.1"/>
    <property type="molecule type" value="Genomic_DNA"/>
</dbReference>
<evidence type="ECO:0000256" key="4">
    <source>
        <dbReference type="ARBA" id="ARBA00022670"/>
    </source>
</evidence>
<dbReference type="Proteomes" id="UP000016922">
    <property type="component" value="Unassembled WGS sequence"/>
</dbReference>
<feature type="compositionally biased region" description="Basic residues" evidence="8">
    <location>
        <begin position="808"/>
        <end position="818"/>
    </location>
</feature>
<protein>
    <recommendedName>
        <fullName evidence="3">ubiquitinyl hydrolase 1</fullName>
        <ecNumber evidence="3">3.4.19.12</ecNumber>
    </recommendedName>
</protein>
<dbReference type="AlphaFoldDB" id="S3E8C5"/>
<dbReference type="InterPro" id="IPR050164">
    <property type="entry name" value="Peptidase_C19"/>
</dbReference>
<feature type="compositionally biased region" description="Polar residues" evidence="8">
    <location>
        <begin position="373"/>
        <end position="382"/>
    </location>
</feature>
<feature type="compositionally biased region" description="Polar residues" evidence="8">
    <location>
        <begin position="727"/>
        <end position="747"/>
    </location>
</feature>
<keyword evidence="5" id="KW-0833">Ubl conjugation pathway</keyword>
<feature type="compositionally biased region" description="Basic and acidic residues" evidence="8">
    <location>
        <begin position="661"/>
        <end position="683"/>
    </location>
</feature>
<dbReference type="OMA" id="AECGWED"/>
<feature type="compositionally biased region" description="Polar residues" evidence="8">
    <location>
        <begin position="755"/>
        <end position="766"/>
    </location>
</feature>
<organism evidence="10 11">
    <name type="scientific">Glarea lozoyensis (strain ATCC 20868 / MF5171)</name>
    <dbReference type="NCBI Taxonomy" id="1116229"/>
    <lineage>
        <taxon>Eukaryota</taxon>
        <taxon>Fungi</taxon>
        <taxon>Dikarya</taxon>
        <taxon>Ascomycota</taxon>
        <taxon>Pezizomycotina</taxon>
        <taxon>Leotiomycetes</taxon>
        <taxon>Helotiales</taxon>
        <taxon>Helotiaceae</taxon>
        <taxon>Glarea</taxon>
    </lineage>
</organism>
<accession>S3E8C5</accession>
<dbReference type="OrthoDB" id="6287070at2759"/>
<feature type="region of interest" description="Disordered" evidence="8">
    <location>
        <begin position="1"/>
        <end position="24"/>
    </location>
</feature>
<dbReference type="PROSITE" id="PS50235">
    <property type="entry name" value="USP_3"/>
    <property type="match status" value="1"/>
</dbReference>
<dbReference type="GO" id="GO:0004843">
    <property type="term" value="F:cysteine-type deubiquitinase activity"/>
    <property type="evidence" value="ECO:0007669"/>
    <property type="project" value="UniProtKB-EC"/>
</dbReference>
<reference evidence="10 11" key="1">
    <citation type="journal article" date="2013" name="BMC Genomics">
        <title>Genomics-driven discovery of the pneumocandin biosynthetic gene cluster in the fungus Glarea lozoyensis.</title>
        <authorList>
            <person name="Chen L."/>
            <person name="Yue Q."/>
            <person name="Zhang X."/>
            <person name="Xiang M."/>
            <person name="Wang C."/>
            <person name="Li S."/>
            <person name="Che Y."/>
            <person name="Ortiz-Lopez F.J."/>
            <person name="Bills G.F."/>
            <person name="Liu X."/>
            <person name="An Z."/>
        </authorList>
    </citation>
    <scope>NUCLEOTIDE SEQUENCE [LARGE SCALE GENOMIC DNA]</scope>
    <source>
        <strain evidence="11">ATCC 20868 / MF5171</strain>
    </source>
</reference>
<keyword evidence="4" id="KW-0645">Protease</keyword>
<evidence type="ECO:0000256" key="2">
    <source>
        <dbReference type="ARBA" id="ARBA00009085"/>
    </source>
</evidence>
<evidence type="ECO:0000313" key="11">
    <source>
        <dbReference type="Proteomes" id="UP000016922"/>
    </source>
</evidence>
<feature type="compositionally biased region" description="Basic and acidic residues" evidence="8">
    <location>
        <begin position="840"/>
        <end position="857"/>
    </location>
</feature>
<keyword evidence="7" id="KW-0788">Thiol protease</keyword>
<comment type="similarity">
    <text evidence="2">Belongs to the peptidase C19 family.</text>
</comment>
<name>S3E8C5_GLAL2</name>
<dbReference type="InterPro" id="IPR038765">
    <property type="entry name" value="Papain-like_cys_pep_sf"/>
</dbReference>
<evidence type="ECO:0000256" key="3">
    <source>
        <dbReference type="ARBA" id="ARBA00012759"/>
    </source>
</evidence>
<evidence type="ECO:0000313" key="10">
    <source>
        <dbReference type="EMBL" id="EPE34583.1"/>
    </source>
</evidence>
<dbReference type="SUPFAM" id="SSF54001">
    <property type="entry name" value="Cysteine proteinases"/>
    <property type="match status" value="1"/>
</dbReference>
<evidence type="ECO:0000259" key="9">
    <source>
        <dbReference type="PROSITE" id="PS50235"/>
    </source>
</evidence>
<dbReference type="GO" id="GO:0005634">
    <property type="term" value="C:nucleus"/>
    <property type="evidence" value="ECO:0007669"/>
    <property type="project" value="UniProtKB-SubCell"/>
</dbReference>
<feature type="region of interest" description="Disordered" evidence="8">
    <location>
        <begin position="628"/>
        <end position="857"/>
    </location>
</feature>
<dbReference type="InterPro" id="IPR001394">
    <property type="entry name" value="Peptidase_C19_UCH"/>
</dbReference>
<dbReference type="eggNOG" id="ENOG502QWTH">
    <property type="taxonomic scope" value="Eukaryota"/>
</dbReference>
<dbReference type="PANTHER" id="PTHR24006:SF722">
    <property type="entry name" value="UBIQUITIN CARBOXYL-TERMINAL HYDROLASE 48"/>
    <property type="match status" value="1"/>
</dbReference>
<feature type="compositionally biased region" description="Polar residues" evidence="8">
    <location>
        <begin position="629"/>
        <end position="641"/>
    </location>
</feature>
<dbReference type="HOGENOM" id="CLU_009919_1_1_1"/>
<feature type="region of interest" description="Disordered" evidence="8">
    <location>
        <begin position="372"/>
        <end position="393"/>
    </location>
</feature>
<evidence type="ECO:0000256" key="6">
    <source>
        <dbReference type="ARBA" id="ARBA00022801"/>
    </source>
</evidence>
<dbReference type="InterPro" id="IPR028889">
    <property type="entry name" value="USP"/>
</dbReference>
<evidence type="ECO:0000256" key="7">
    <source>
        <dbReference type="ARBA" id="ARBA00022807"/>
    </source>
</evidence>
<dbReference type="Pfam" id="PF00443">
    <property type="entry name" value="UCH"/>
    <property type="match status" value="1"/>
</dbReference>
<feature type="domain" description="USP" evidence="9">
    <location>
        <begin position="167"/>
        <end position="605"/>
    </location>
</feature>
<dbReference type="PANTHER" id="PTHR24006">
    <property type="entry name" value="UBIQUITIN CARBOXYL-TERMINAL HYDROLASE"/>
    <property type="match status" value="1"/>
</dbReference>
<keyword evidence="11" id="KW-1185">Reference proteome</keyword>
<comment type="catalytic activity">
    <reaction evidence="1">
        <text>Thiol-dependent hydrolysis of ester, thioester, amide, peptide and isopeptide bonds formed by the C-terminal Gly of ubiquitin (a 76-residue protein attached to proteins as an intracellular targeting signal).</text>
        <dbReference type="EC" id="3.4.19.12"/>
    </reaction>
</comment>
<evidence type="ECO:0000256" key="1">
    <source>
        <dbReference type="ARBA" id="ARBA00000707"/>
    </source>
</evidence>
<evidence type="ECO:0000256" key="8">
    <source>
        <dbReference type="SAM" id="MobiDB-lite"/>
    </source>
</evidence>
<dbReference type="STRING" id="1116229.S3E8C5"/>
<sequence>MNRFLSRREKGGGSHLRQKSRDKSAEKKKLRIIFSDLSIFAATSFPNGKGEPVCTETTCCELHATTANSKPGRALLQIRPISGDSIISAFKPDPQKKVDKEATSKITTIRERMADHGYRNIEDEQINYALSSKHADGDTEKAFEMVLLFQESVDGVVKPYDPTVLMLGAENREGVTCYLDALLYAMFSRLGSFEPMLYSKFEDEPRRRLSTLIRLWVNLLRTGKLIQTDVTKHLQEALAACGWEEAANLEQQDTSEAFSFITEKLELPLLTLKMDIFHTGKEDDTDDHKFVQERLLEVAVPDDTERERPIRLEDCLESYFNNQVEVVRRLERSNTRTSMKSSKPALFDKSSYEREWSEGGAPLVEVSELGWSTPDTPTSSHAPATPISPGGRERAPSIIRHRIIYDDEKEDTQHLERVDTPTSVRKGSVRKEVLMPAWQFFNLIPWYTQHSPSNDAEVAAHFSKTRPVLGICLKRYAMTEDGRAIRKNTFIDIPLDIRLPHFIQDEVVSEDGPLMGNFKLSLQSVICHRGNSVHSGHYISFIRGHQVADGDAGSSRRLSNNTNPPVYAEDKWIRFDDLASTRVEYVDIEKAMRDEMPYLLFYQVTPMHEMHTLPEVDPPSYHDSGIGVTVSSPHSTEQSLRGASEGYFDGVNEPPAPHTRASSELDRADEPRKSINLSDERRGSLAFTEASVASTASIHTPSAPVTPGEETATQRIQRAARGLAKSANKSRPTSQSGEGRLSMTLSRLNWRASKEQLSNKSEITKQVTKEKETIPTTAAPDVPSEIQDTSAIDDSVLKTDDESTPQKASKKDKKRSKSKGPAELMDHENNQHHLHRGRGKGKDKDKSKDIDRECRIM</sequence>
<dbReference type="RefSeq" id="XP_008078518.1">
    <property type="nucleotide sequence ID" value="XM_008080327.1"/>
</dbReference>
<dbReference type="EC" id="3.4.19.12" evidence="3"/>
<keyword evidence="6" id="KW-0378">Hydrolase</keyword>
<proteinExistence type="inferred from homology"/>
<dbReference type="GO" id="GO:0005829">
    <property type="term" value="C:cytosol"/>
    <property type="evidence" value="ECO:0007669"/>
    <property type="project" value="TreeGrafter"/>
</dbReference>
<gene>
    <name evidence="10" type="ORF">GLAREA_10277</name>
</gene>
<dbReference type="KEGG" id="glz:GLAREA_10277"/>
<feature type="compositionally biased region" description="Polar residues" evidence="8">
    <location>
        <begin position="691"/>
        <end position="700"/>
    </location>
</feature>
<dbReference type="GeneID" id="19469324"/>